<comment type="similarity">
    <text evidence="1 9">Belongs to the guanylate kinase family.</text>
</comment>
<dbReference type="PANTHER" id="PTHR23117">
    <property type="entry name" value="GUANYLATE KINASE-RELATED"/>
    <property type="match status" value="1"/>
</dbReference>
<feature type="domain" description="Guanylate kinase-like" evidence="10">
    <location>
        <begin position="19"/>
        <end position="197"/>
    </location>
</feature>
<dbReference type="PROSITE" id="PS50052">
    <property type="entry name" value="GUANYLATE_KINASE_2"/>
    <property type="match status" value="1"/>
</dbReference>
<accession>L0GWC1</accession>
<evidence type="ECO:0000256" key="4">
    <source>
        <dbReference type="ARBA" id="ARBA00022679"/>
    </source>
</evidence>
<dbReference type="EC" id="2.7.4.8" evidence="2 9"/>
<dbReference type="PANTHER" id="PTHR23117:SF13">
    <property type="entry name" value="GUANYLATE KINASE"/>
    <property type="match status" value="1"/>
</dbReference>
<evidence type="ECO:0000256" key="1">
    <source>
        <dbReference type="ARBA" id="ARBA00005790"/>
    </source>
</evidence>
<dbReference type="EMBL" id="CP003051">
    <property type="protein sequence ID" value="AGA89594.1"/>
    <property type="molecule type" value="Genomic_DNA"/>
</dbReference>
<evidence type="ECO:0000256" key="7">
    <source>
        <dbReference type="ARBA" id="ARBA00022840"/>
    </source>
</evidence>
<dbReference type="RefSeq" id="WP_015279741.1">
    <property type="nucleotide sequence ID" value="NC_019940.1"/>
</dbReference>
<dbReference type="GO" id="GO:0005524">
    <property type="term" value="F:ATP binding"/>
    <property type="evidence" value="ECO:0007669"/>
    <property type="project" value="UniProtKB-UniRule"/>
</dbReference>
<dbReference type="HOGENOM" id="CLU_001715_1_0_6"/>
<evidence type="ECO:0000256" key="2">
    <source>
        <dbReference type="ARBA" id="ARBA00012961"/>
    </source>
</evidence>
<dbReference type="NCBIfam" id="TIGR03263">
    <property type="entry name" value="guanyl_kin"/>
    <property type="match status" value="1"/>
</dbReference>
<dbReference type="Gene3D" id="3.30.63.10">
    <property type="entry name" value="Guanylate Kinase phosphate binding domain"/>
    <property type="match status" value="1"/>
</dbReference>
<dbReference type="SMART" id="SM00072">
    <property type="entry name" value="GuKc"/>
    <property type="match status" value="1"/>
</dbReference>
<dbReference type="PROSITE" id="PS00856">
    <property type="entry name" value="GUANYLATE_KINASE_1"/>
    <property type="match status" value="1"/>
</dbReference>
<feature type="binding site" evidence="9">
    <location>
        <begin position="26"/>
        <end position="33"/>
    </location>
    <ligand>
        <name>ATP</name>
        <dbReference type="ChEBI" id="CHEBI:30616"/>
    </ligand>
</feature>
<dbReference type="HAMAP" id="MF_00328">
    <property type="entry name" value="Guanylate_kinase"/>
    <property type="match status" value="1"/>
</dbReference>
<dbReference type="InterPro" id="IPR008144">
    <property type="entry name" value="Guanylate_kin-like_dom"/>
</dbReference>
<keyword evidence="4 9" id="KW-0808">Transferase</keyword>
<dbReference type="FunFam" id="3.30.63.10:FF:000002">
    <property type="entry name" value="Guanylate kinase 1"/>
    <property type="match status" value="1"/>
</dbReference>
<evidence type="ECO:0000313" key="12">
    <source>
        <dbReference type="Proteomes" id="UP000010816"/>
    </source>
</evidence>
<dbReference type="Proteomes" id="UP000010816">
    <property type="component" value="Chromosome"/>
</dbReference>
<dbReference type="CDD" id="cd00071">
    <property type="entry name" value="GMPK"/>
    <property type="match status" value="1"/>
</dbReference>
<keyword evidence="5 9" id="KW-0547">Nucleotide-binding</keyword>
<evidence type="ECO:0000313" key="11">
    <source>
        <dbReference type="EMBL" id="AGA89594.1"/>
    </source>
</evidence>
<dbReference type="OrthoDB" id="9808150at2"/>
<keyword evidence="7 9" id="KW-0067">ATP-binding</keyword>
<keyword evidence="6 9" id="KW-0418">Kinase</keyword>
<comment type="catalytic activity">
    <reaction evidence="9">
        <text>GMP + ATP = GDP + ADP</text>
        <dbReference type="Rhea" id="RHEA:20780"/>
        <dbReference type="ChEBI" id="CHEBI:30616"/>
        <dbReference type="ChEBI" id="CHEBI:58115"/>
        <dbReference type="ChEBI" id="CHEBI:58189"/>
        <dbReference type="ChEBI" id="CHEBI:456216"/>
        <dbReference type="EC" id="2.7.4.8"/>
    </reaction>
</comment>
<proteinExistence type="inferred from homology"/>
<dbReference type="InterPro" id="IPR027417">
    <property type="entry name" value="P-loop_NTPase"/>
</dbReference>
<dbReference type="InterPro" id="IPR020590">
    <property type="entry name" value="Guanylate_kinase_CS"/>
</dbReference>
<dbReference type="InterPro" id="IPR008145">
    <property type="entry name" value="GK/Ca_channel_bsu"/>
</dbReference>
<comment type="function">
    <text evidence="9">Essential for recycling GMP and indirectly, cGMP.</text>
</comment>
<dbReference type="eggNOG" id="COG0194">
    <property type="taxonomic scope" value="Bacteria"/>
</dbReference>
<sequence length="223" mass="24499">MSDRRPAEPTVTEPKAPQGVLFIVSAPSGAGKTSLVKALLERDAMLHLAVSCTTRAPRRGEVDGVHYHFIDEPEFLRRIAADAFIEHAEVFGNRYGTTAAAVHEVLGRGDDLLLEIDWQGARQVRARWPGAVGIFILPPSLAVLEERLRGRGQDEDAVIAGRMARARDELSHYGEYDYLVVNDDFEQAVATLAALVIAERHRREPQEVRLSGLLGELASTAPD</sequence>
<dbReference type="InterPro" id="IPR017665">
    <property type="entry name" value="Guanylate_kinase"/>
</dbReference>
<dbReference type="GO" id="GO:0005829">
    <property type="term" value="C:cytosol"/>
    <property type="evidence" value="ECO:0007669"/>
    <property type="project" value="TreeGrafter"/>
</dbReference>
<dbReference type="KEGG" id="tmb:Thimo_0755"/>
<dbReference type="PATRIC" id="fig|765912.4.peg.742"/>
<keyword evidence="9" id="KW-0963">Cytoplasm</keyword>
<evidence type="ECO:0000256" key="9">
    <source>
        <dbReference type="HAMAP-Rule" id="MF_00328"/>
    </source>
</evidence>
<dbReference type="AlphaFoldDB" id="L0GWC1"/>
<evidence type="ECO:0000259" key="10">
    <source>
        <dbReference type="PROSITE" id="PS50052"/>
    </source>
</evidence>
<dbReference type="GO" id="GO:0004385">
    <property type="term" value="F:GMP kinase activity"/>
    <property type="evidence" value="ECO:0007669"/>
    <property type="project" value="UniProtKB-UniRule"/>
</dbReference>
<dbReference type="STRING" id="765912.Thimo_0755"/>
<evidence type="ECO:0000256" key="3">
    <source>
        <dbReference type="ARBA" id="ARBA00016296"/>
    </source>
</evidence>
<gene>
    <name evidence="9" type="primary">gmk</name>
    <name evidence="11" type="ORF">Thimo_0755</name>
</gene>
<keyword evidence="12" id="KW-1185">Reference proteome</keyword>
<evidence type="ECO:0000256" key="5">
    <source>
        <dbReference type="ARBA" id="ARBA00022741"/>
    </source>
</evidence>
<comment type="subcellular location">
    <subcellularLocation>
        <location evidence="9">Cytoplasm</location>
    </subcellularLocation>
</comment>
<dbReference type="Pfam" id="PF00625">
    <property type="entry name" value="Guanylate_kin"/>
    <property type="match status" value="1"/>
</dbReference>
<evidence type="ECO:0000256" key="6">
    <source>
        <dbReference type="ARBA" id="ARBA00022777"/>
    </source>
</evidence>
<name>L0GWC1_9GAMM</name>
<organism evidence="11 12">
    <name type="scientific">Thioflavicoccus mobilis 8321</name>
    <dbReference type="NCBI Taxonomy" id="765912"/>
    <lineage>
        <taxon>Bacteria</taxon>
        <taxon>Pseudomonadati</taxon>
        <taxon>Pseudomonadota</taxon>
        <taxon>Gammaproteobacteria</taxon>
        <taxon>Chromatiales</taxon>
        <taxon>Chromatiaceae</taxon>
        <taxon>Thioflavicoccus</taxon>
    </lineage>
</organism>
<dbReference type="Gene3D" id="3.40.50.300">
    <property type="entry name" value="P-loop containing nucleotide triphosphate hydrolases"/>
    <property type="match status" value="1"/>
</dbReference>
<dbReference type="SUPFAM" id="SSF52540">
    <property type="entry name" value="P-loop containing nucleoside triphosphate hydrolases"/>
    <property type="match status" value="1"/>
</dbReference>
<protein>
    <recommendedName>
        <fullName evidence="3 9">Guanylate kinase</fullName>
        <ecNumber evidence="2 9">2.7.4.8</ecNumber>
    </recommendedName>
    <alternativeName>
        <fullName evidence="8 9">GMP kinase</fullName>
    </alternativeName>
</protein>
<reference evidence="11 12" key="1">
    <citation type="submission" date="2011-09" db="EMBL/GenBank/DDBJ databases">
        <title>Complete sequence of chromosome of Thioflavicoccus mobilis 8321.</title>
        <authorList>
            <consortium name="US DOE Joint Genome Institute"/>
            <person name="Lucas S."/>
            <person name="Han J."/>
            <person name="Lapidus A."/>
            <person name="Cheng J.-F."/>
            <person name="Goodwin L."/>
            <person name="Pitluck S."/>
            <person name="Peters L."/>
            <person name="Ovchinnikova G."/>
            <person name="Lu M."/>
            <person name="Detter J.C."/>
            <person name="Han C."/>
            <person name="Tapia R."/>
            <person name="Land M."/>
            <person name="Hauser L."/>
            <person name="Kyrpides N."/>
            <person name="Ivanova N."/>
            <person name="Pagani I."/>
            <person name="Vogl K."/>
            <person name="Liu Z."/>
            <person name="Imhoff J."/>
            <person name="Thiel V."/>
            <person name="Frigaard N.-U."/>
            <person name="Bryant D."/>
            <person name="Woyke T."/>
        </authorList>
    </citation>
    <scope>NUCLEOTIDE SEQUENCE [LARGE SCALE GENOMIC DNA]</scope>
    <source>
        <strain evidence="11 12">8321</strain>
    </source>
</reference>
<evidence type="ECO:0000256" key="8">
    <source>
        <dbReference type="ARBA" id="ARBA00030128"/>
    </source>
</evidence>